<dbReference type="Gene3D" id="1.20.1720.10">
    <property type="entry name" value="Multidrug resistance protein D"/>
    <property type="match status" value="1"/>
</dbReference>
<feature type="transmembrane region" description="Helical" evidence="7">
    <location>
        <begin position="39"/>
        <end position="62"/>
    </location>
</feature>
<dbReference type="PRINTS" id="PR01036">
    <property type="entry name" value="TCRTETB"/>
</dbReference>
<feature type="transmembrane region" description="Helical" evidence="7">
    <location>
        <begin position="422"/>
        <end position="441"/>
    </location>
</feature>
<dbReference type="Gene3D" id="1.20.1250.20">
    <property type="entry name" value="MFS general substrate transporter like domains"/>
    <property type="match status" value="1"/>
</dbReference>
<dbReference type="PROSITE" id="PS50850">
    <property type="entry name" value="MFS"/>
    <property type="match status" value="1"/>
</dbReference>
<evidence type="ECO:0000256" key="6">
    <source>
        <dbReference type="ARBA" id="ARBA00023136"/>
    </source>
</evidence>
<dbReference type="AlphaFoldDB" id="A0A455SF58"/>
<keyword evidence="4 7" id="KW-0812">Transmembrane</keyword>
<dbReference type="EMBL" id="AP019376">
    <property type="protein sequence ID" value="BBH85951.1"/>
    <property type="molecule type" value="Genomic_DNA"/>
</dbReference>
<feature type="transmembrane region" description="Helical" evidence="7">
    <location>
        <begin position="203"/>
        <end position="222"/>
    </location>
</feature>
<proteinExistence type="predicted"/>
<evidence type="ECO:0000313" key="9">
    <source>
        <dbReference type="EMBL" id="BBH85951.1"/>
    </source>
</evidence>
<keyword evidence="3" id="KW-1003">Cell membrane</keyword>
<feature type="transmembrane region" description="Helical" evidence="7">
    <location>
        <begin position="172"/>
        <end position="197"/>
    </location>
</feature>
<feature type="transmembrane region" description="Helical" evidence="7">
    <location>
        <begin position="263"/>
        <end position="282"/>
    </location>
</feature>
<organism evidence="9">
    <name type="scientific">Thermosporothrix sp. COM3</name>
    <dbReference type="NCBI Taxonomy" id="2490863"/>
    <lineage>
        <taxon>Bacteria</taxon>
        <taxon>Bacillati</taxon>
        <taxon>Chloroflexota</taxon>
        <taxon>Ktedonobacteria</taxon>
        <taxon>Ktedonobacterales</taxon>
        <taxon>Thermosporotrichaceae</taxon>
        <taxon>Thermosporothrix</taxon>
    </lineage>
</organism>
<dbReference type="CDD" id="cd17321">
    <property type="entry name" value="MFS_MMR_MDR_like"/>
    <property type="match status" value="1"/>
</dbReference>
<dbReference type="NCBIfam" id="TIGR00711">
    <property type="entry name" value="efflux_EmrB"/>
    <property type="match status" value="1"/>
</dbReference>
<evidence type="ECO:0000256" key="5">
    <source>
        <dbReference type="ARBA" id="ARBA00022989"/>
    </source>
</evidence>
<gene>
    <name evidence="9" type="ORF">KTC_07020</name>
</gene>
<feature type="transmembrane region" description="Helical" evidence="7">
    <location>
        <begin position="132"/>
        <end position="151"/>
    </location>
</feature>
<name>A0A455SF58_9CHLR</name>
<protein>
    <recommendedName>
        <fullName evidence="8">Major facilitator superfamily (MFS) profile domain-containing protein</fullName>
    </recommendedName>
</protein>
<evidence type="ECO:0000256" key="7">
    <source>
        <dbReference type="SAM" id="Phobius"/>
    </source>
</evidence>
<feature type="transmembrane region" description="Helical" evidence="7">
    <location>
        <begin position="231"/>
        <end position="251"/>
    </location>
</feature>
<feature type="transmembrane region" description="Helical" evidence="7">
    <location>
        <begin position="68"/>
        <end position="88"/>
    </location>
</feature>
<evidence type="ECO:0000256" key="4">
    <source>
        <dbReference type="ARBA" id="ARBA00022692"/>
    </source>
</evidence>
<keyword evidence="5 7" id="KW-1133">Transmembrane helix</keyword>
<dbReference type="PANTHER" id="PTHR42718:SF46">
    <property type="entry name" value="BLR6921 PROTEIN"/>
    <property type="match status" value="1"/>
</dbReference>
<keyword evidence="2" id="KW-0813">Transport</keyword>
<dbReference type="Pfam" id="PF07690">
    <property type="entry name" value="MFS_1"/>
    <property type="match status" value="1"/>
</dbReference>
<sequence>MNWLIGFRALQGIGASSMNAVSLALVTAIFPAEKRGAAMGVWGASSGLAAAAGPVLGGFLIQNFDWRWIFFVNLPFCLVGLVMVTLFVPENRDHNTSKAVDVAGVLTLSGTIFCLVLAIMQGNDWGWSSPTIIGLLVATVVLLALFVLVELRQRYPIVDFSLFKRRSFSATNVVMFLFGFAMQGGSLILVLYFVNLLGYDELGAAYALIPFPLASFVVSAIAGRIRTNPQILGLIGTFLLTVSLVTFALLTPDASYLDIVWRGILFGAGMGLVFQAFPAIVLSEVPRTKLGVGSGIFNTFRQIGFSLGVAVLISLFTGQIQANMQQASTNAVSIVQADTKLPQPMRDGIVQGLKSAKTNSSNYREGASGGNSSNQFDLTKLADQLPPQVPEQQRNAIRTELKDINSQIQHEFKAQMTHAFTATWWAAAVASLLSFLGAFLARAPKRSEINTEQAKELAMSAH</sequence>
<dbReference type="InterPro" id="IPR004638">
    <property type="entry name" value="EmrB-like"/>
</dbReference>
<evidence type="ECO:0000256" key="1">
    <source>
        <dbReference type="ARBA" id="ARBA00004651"/>
    </source>
</evidence>
<dbReference type="GO" id="GO:0022857">
    <property type="term" value="F:transmembrane transporter activity"/>
    <property type="evidence" value="ECO:0007669"/>
    <property type="project" value="InterPro"/>
</dbReference>
<evidence type="ECO:0000256" key="2">
    <source>
        <dbReference type="ARBA" id="ARBA00022448"/>
    </source>
</evidence>
<feature type="transmembrane region" description="Helical" evidence="7">
    <location>
        <begin position="100"/>
        <end position="120"/>
    </location>
</feature>
<dbReference type="GO" id="GO:0005886">
    <property type="term" value="C:plasma membrane"/>
    <property type="evidence" value="ECO:0007669"/>
    <property type="project" value="UniProtKB-SubCell"/>
</dbReference>
<dbReference type="SUPFAM" id="SSF103473">
    <property type="entry name" value="MFS general substrate transporter"/>
    <property type="match status" value="2"/>
</dbReference>
<feature type="domain" description="Major facilitator superfamily (MFS) profile" evidence="8">
    <location>
        <begin position="1"/>
        <end position="345"/>
    </location>
</feature>
<evidence type="ECO:0000259" key="8">
    <source>
        <dbReference type="PROSITE" id="PS50850"/>
    </source>
</evidence>
<evidence type="ECO:0000256" key="3">
    <source>
        <dbReference type="ARBA" id="ARBA00022475"/>
    </source>
</evidence>
<dbReference type="InterPro" id="IPR036259">
    <property type="entry name" value="MFS_trans_sf"/>
</dbReference>
<feature type="transmembrane region" description="Helical" evidence="7">
    <location>
        <begin position="12"/>
        <end position="32"/>
    </location>
</feature>
<dbReference type="InterPro" id="IPR020846">
    <property type="entry name" value="MFS_dom"/>
</dbReference>
<accession>A0A455SF58</accession>
<keyword evidence="6 7" id="KW-0472">Membrane</keyword>
<feature type="transmembrane region" description="Helical" evidence="7">
    <location>
        <begin position="303"/>
        <end position="322"/>
    </location>
</feature>
<reference evidence="9" key="1">
    <citation type="submission" date="2018-12" db="EMBL/GenBank/DDBJ databases">
        <title>Novel natural products biosynthetic potential of the class Ktedonobacteria.</title>
        <authorList>
            <person name="Zheng Y."/>
            <person name="Saitou A."/>
            <person name="Wang C.M."/>
            <person name="Toyoda A."/>
            <person name="Minakuchi Y."/>
            <person name="Sekiguchi Y."/>
            <person name="Ueda K."/>
            <person name="Takano H."/>
            <person name="Sakai Y."/>
            <person name="Yokota A."/>
            <person name="Yabe S."/>
        </authorList>
    </citation>
    <scope>NUCLEOTIDE SEQUENCE</scope>
    <source>
        <strain evidence="9">COM3</strain>
    </source>
</reference>
<dbReference type="PANTHER" id="PTHR42718">
    <property type="entry name" value="MAJOR FACILITATOR SUPERFAMILY MULTIDRUG TRANSPORTER MFSC"/>
    <property type="match status" value="1"/>
</dbReference>
<dbReference type="InterPro" id="IPR011701">
    <property type="entry name" value="MFS"/>
</dbReference>
<comment type="subcellular location">
    <subcellularLocation>
        <location evidence="1">Cell membrane</location>
        <topology evidence="1">Multi-pass membrane protein</topology>
    </subcellularLocation>
</comment>